<name>A0A6A5GA76_CAERE</name>
<dbReference type="Proteomes" id="UP000483820">
    <property type="component" value="Chromosome V"/>
</dbReference>
<accession>A0A6A5GA76</accession>
<sequence>MPYFFIGIDSQGEIGWKSGTASKKINDFFIGTSNTKKGDSGGLLVNEKGFLIGMNTDKVKFVRQRIHRNGEPETEDEFYGRLTEHTSSSKFISQENLKYAVSFFAHCIFQRCDDACDNLS</sequence>
<dbReference type="AlphaFoldDB" id="A0A6A5GA76"/>
<reference evidence="1 2" key="1">
    <citation type="submission" date="2019-12" db="EMBL/GenBank/DDBJ databases">
        <title>Chromosome-level assembly of the Caenorhabditis remanei genome.</title>
        <authorList>
            <person name="Teterina A.A."/>
            <person name="Willis J.H."/>
            <person name="Phillips P.C."/>
        </authorList>
    </citation>
    <scope>NUCLEOTIDE SEQUENCE [LARGE SCALE GENOMIC DNA]</scope>
    <source>
        <strain evidence="1 2">PX506</strain>
        <tissue evidence="1">Whole organism</tissue>
    </source>
</reference>
<proteinExistence type="predicted"/>
<dbReference type="GeneID" id="9811606"/>
<dbReference type="Gene3D" id="2.40.10.10">
    <property type="entry name" value="Trypsin-like serine proteases"/>
    <property type="match status" value="1"/>
</dbReference>
<dbReference type="CTD" id="9811606"/>
<dbReference type="SUPFAM" id="SSF50494">
    <property type="entry name" value="Trypsin-like serine proteases"/>
    <property type="match status" value="1"/>
</dbReference>
<dbReference type="InterPro" id="IPR043504">
    <property type="entry name" value="Peptidase_S1_PA_chymotrypsin"/>
</dbReference>
<protein>
    <recommendedName>
        <fullName evidence="3">Peptidase S1 domain-containing protein</fullName>
    </recommendedName>
</protein>
<organism evidence="1 2">
    <name type="scientific">Caenorhabditis remanei</name>
    <name type="common">Caenorhabditis vulgaris</name>
    <dbReference type="NCBI Taxonomy" id="31234"/>
    <lineage>
        <taxon>Eukaryota</taxon>
        <taxon>Metazoa</taxon>
        <taxon>Ecdysozoa</taxon>
        <taxon>Nematoda</taxon>
        <taxon>Chromadorea</taxon>
        <taxon>Rhabditida</taxon>
        <taxon>Rhabditina</taxon>
        <taxon>Rhabditomorpha</taxon>
        <taxon>Rhabditoidea</taxon>
        <taxon>Rhabditidae</taxon>
        <taxon>Peloderinae</taxon>
        <taxon>Caenorhabditis</taxon>
    </lineage>
</organism>
<evidence type="ECO:0000313" key="1">
    <source>
        <dbReference type="EMBL" id="KAF1751515.1"/>
    </source>
</evidence>
<comment type="caution">
    <text evidence="1">The sequence shown here is derived from an EMBL/GenBank/DDBJ whole genome shotgun (WGS) entry which is preliminary data.</text>
</comment>
<evidence type="ECO:0008006" key="3">
    <source>
        <dbReference type="Google" id="ProtNLM"/>
    </source>
</evidence>
<dbReference type="RefSeq" id="XP_053581291.1">
    <property type="nucleotide sequence ID" value="XM_053732378.1"/>
</dbReference>
<gene>
    <name evidence="1" type="ORF">GCK72_018069</name>
</gene>
<evidence type="ECO:0000313" key="2">
    <source>
        <dbReference type="Proteomes" id="UP000483820"/>
    </source>
</evidence>
<dbReference type="KEGG" id="crq:GCK72_018069"/>
<dbReference type="InterPro" id="IPR009003">
    <property type="entry name" value="Peptidase_S1_PA"/>
</dbReference>
<dbReference type="EMBL" id="WUAV01000005">
    <property type="protein sequence ID" value="KAF1751515.1"/>
    <property type="molecule type" value="Genomic_DNA"/>
</dbReference>